<keyword evidence="1" id="KW-0328">Glycosyltransferase</keyword>
<keyword evidence="4" id="KW-1185">Reference proteome</keyword>
<dbReference type="InterPro" id="IPR051199">
    <property type="entry name" value="LPS_LOS_Heptosyltrfase"/>
</dbReference>
<dbReference type="PANTHER" id="PTHR30160">
    <property type="entry name" value="TETRAACYLDISACCHARIDE 4'-KINASE-RELATED"/>
    <property type="match status" value="1"/>
</dbReference>
<dbReference type="SUPFAM" id="SSF53756">
    <property type="entry name" value="UDP-Glycosyltransferase/glycogen phosphorylase"/>
    <property type="match status" value="1"/>
</dbReference>
<dbReference type="GO" id="GO:0009244">
    <property type="term" value="P:lipopolysaccharide core region biosynthetic process"/>
    <property type="evidence" value="ECO:0007669"/>
    <property type="project" value="TreeGrafter"/>
</dbReference>
<dbReference type="Gene3D" id="3.40.50.2000">
    <property type="entry name" value="Glycogen Phosphorylase B"/>
    <property type="match status" value="2"/>
</dbReference>
<proteinExistence type="predicted"/>
<dbReference type="Proteomes" id="UP001209317">
    <property type="component" value="Unassembled WGS sequence"/>
</dbReference>
<dbReference type="RefSeq" id="WP_263037187.1">
    <property type="nucleotide sequence ID" value="NZ_JAOTPL010000004.1"/>
</dbReference>
<keyword evidence="2" id="KW-0808">Transferase</keyword>
<evidence type="ECO:0000256" key="2">
    <source>
        <dbReference type="ARBA" id="ARBA00022679"/>
    </source>
</evidence>
<evidence type="ECO:0000313" key="3">
    <source>
        <dbReference type="EMBL" id="MCU7693700.1"/>
    </source>
</evidence>
<dbReference type="PANTHER" id="PTHR30160:SF22">
    <property type="entry name" value="LIPOPOLYSACCHARIDE CORE BIOSYNTHESIS PROTEIN"/>
    <property type="match status" value="1"/>
</dbReference>
<gene>
    <name evidence="3" type="ORF">OD355_04120</name>
</gene>
<accession>A0AAE3IKF4</accession>
<dbReference type="InterPro" id="IPR002201">
    <property type="entry name" value="Glyco_trans_9"/>
</dbReference>
<organism evidence="3 4">
    <name type="scientific">Haoranjiania flava</name>
    <dbReference type="NCBI Taxonomy" id="1856322"/>
    <lineage>
        <taxon>Bacteria</taxon>
        <taxon>Pseudomonadati</taxon>
        <taxon>Bacteroidota</taxon>
        <taxon>Chitinophagia</taxon>
        <taxon>Chitinophagales</taxon>
        <taxon>Chitinophagaceae</taxon>
        <taxon>Haoranjiania</taxon>
    </lineage>
</organism>
<dbReference type="GO" id="GO:0005829">
    <property type="term" value="C:cytosol"/>
    <property type="evidence" value="ECO:0007669"/>
    <property type="project" value="TreeGrafter"/>
</dbReference>
<name>A0AAE3IKF4_9BACT</name>
<dbReference type="AlphaFoldDB" id="A0AAE3IKF4"/>
<dbReference type="GO" id="GO:0008713">
    <property type="term" value="F:ADP-heptose-lipopolysaccharide heptosyltransferase activity"/>
    <property type="evidence" value="ECO:0007669"/>
    <property type="project" value="TreeGrafter"/>
</dbReference>
<evidence type="ECO:0000256" key="1">
    <source>
        <dbReference type="ARBA" id="ARBA00022676"/>
    </source>
</evidence>
<comment type="caution">
    <text evidence="3">The sequence shown here is derived from an EMBL/GenBank/DDBJ whole genome shotgun (WGS) entry which is preliminary data.</text>
</comment>
<dbReference type="EMBL" id="JAOTPL010000004">
    <property type="protein sequence ID" value="MCU7693700.1"/>
    <property type="molecule type" value="Genomic_DNA"/>
</dbReference>
<protein>
    <submittedName>
        <fullName evidence="3">Glycosyltransferase family 9 protein</fullName>
    </submittedName>
</protein>
<dbReference type="Pfam" id="PF01075">
    <property type="entry name" value="Glyco_transf_9"/>
    <property type="match status" value="1"/>
</dbReference>
<dbReference type="CDD" id="cd03789">
    <property type="entry name" value="GT9_LPS_heptosyltransferase"/>
    <property type="match status" value="1"/>
</dbReference>
<evidence type="ECO:0000313" key="4">
    <source>
        <dbReference type="Proteomes" id="UP001209317"/>
    </source>
</evidence>
<reference evidence="3" key="1">
    <citation type="submission" date="2022-10" db="EMBL/GenBank/DDBJ databases">
        <authorList>
            <person name="Kim H.S."/>
            <person name="Kim J.-S."/>
            <person name="Suh M.K."/>
            <person name="Eom M.K."/>
            <person name="Lee J.-S."/>
        </authorList>
    </citation>
    <scope>NUCLEOTIDE SEQUENCE</scope>
    <source>
        <strain evidence="3">LIP-5</strain>
    </source>
</reference>
<sequence length="338" mass="38737">MPARERIIVIRFSSMGDVAMIAPVLEQFSRQYPSAELVIVTHKKFEIFFDRVHNKSFYAFDKNRYKGLWGLYRFYSELKELQPTAIADLHDSLRSRILCFFFNLLPIKIASLDKGRSEKKALTRKNNKVFKQLKPTPQRYADVLNALGYDFDLNNHTVRTTLPLTEKIISLTGEKNMEWIGVSPFAQHPWKVYPLNKMQEVITRLNQQTGKRIFIFGGGPEEKRIAEKWASAFTNVVSLIGKLSLEEELSVISHLDKMLTMDSAGMHMASLFGVRCISVWGATHPYAGFLGIGQQYEDCMQIELHCRPCSVYGNKPCWRGDFACMEDLPPEKIVAALQ</sequence>